<name>A0A4C2ZBB5_ECOLX</name>
<sequence>MLPMEGRLLEKTSHRGLMITMIKFPAQTIMSKRIIGIIIVGQHGIQTHLRIIPLT</sequence>
<comment type="caution">
    <text evidence="1">The sequence shown here is derived from an EMBL/GenBank/DDBJ whole genome shotgun (WGS) entry which is preliminary data.</text>
</comment>
<dbReference type="Proteomes" id="UP000300926">
    <property type="component" value="Unassembled WGS sequence"/>
</dbReference>
<reference evidence="1 2" key="1">
    <citation type="submission" date="2018-04" db="EMBL/GenBank/DDBJ databases">
        <title>Large scale genomics of bovine and human commensal E. coli to reveal the emerging process of EHEC.</title>
        <authorList>
            <person name="Arimizu Y."/>
            <person name="Ogura Y."/>
        </authorList>
    </citation>
    <scope>NUCLEOTIDE SEQUENCE [LARGE SCALE GENOMIC DNA]</scope>
    <source>
        <strain evidence="1 2">ECSC038</strain>
    </source>
</reference>
<gene>
    <name evidence="1" type="ORF">ExPECSC038_00674</name>
</gene>
<organism evidence="1 2">
    <name type="scientific">Escherichia coli</name>
    <dbReference type="NCBI Taxonomy" id="562"/>
    <lineage>
        <taxon>Bacteria</taxon>
        <taxon>Pseudomonadati</taxon>
        <taxon>Pseudomonadota</taxon>
        <taxon>Gammaproteobacteria</taxon>
        <taxon>Enterobacterales</taxon>
        <taxon>Enterobacteriaceae</taxon>
        <taxon>Escherichia</taxon>
    </lineage>
</organism>
<accession>A0A4C2ZBB5</accession>
<evidence type="ECO:0000313" key="1">
    <source>
        <dbReference type="EMBL" id="GCO15134.1"/>
    </source>
</evidence>
<dbReference type="EMBL" id="BFIH01000021">
    <property type="protein sequence ID" value="GCO15134.1"/>
    <property type="molecule type" value="Genomic_DNA"/>
</dbReference>
<dbReference type="AlphaFoldDB" id="A0A4C2ZBB5"/>
<evidence type="ECO:0000313" key="2">
    <source>
        <dbReference type="Proteomes" id="UP000300926"/>
    </source>
</evidence>
<proteinExistence type="predicted"/>
<protein>
    <submittedName>
        <fullName evidence="1">Uncharacterized protein</fullName>
    </submittedName>
</protein>